<dbReference type="Pfam" id="PF01395">
    <property type="entry name" value="PBP_GOBP"/>
    <property type="match status" value="1"/>
</dbReference>
<dbReference type="GO" id="GO:0005549">
    <property type="term" value="F:odorant binding"/>
    <property type="evidence" value="ECO:0007669"/>
    <property type="project" value="InterPro"/>
</dbReference>
<organism evidence="7">
    <name type="scientific">Lutzomyia ayacuchensis</name>
    <name type="common">Sand fly</name>
    <dbReference type="NCBI Taxonomy" id="252632"/>
    <lineage>
        <taxon>Eukaryota</taxon>
        <taxon>Metazoa</taxon>
        <taxon>Ecdysozoa</taxon>
        <taxon>Arthropoda</taxon>
        <taxon>Hexapoda</taxon>
        <taxon>Insecta</taxon>
        <taxon>Pterygota</taxon>
        <taxon>Neoptera</taxon>
        <taxon>Endopterygota</taxon>
        <taxon>Diptera</taxon>
        <taxon>Nematocera</taxon>
        <taxon>Psychodoidea</taxon>
        <taxon>Psychodidae</taxon>
        <taxon>Lutzomyia</taxon>
        <taxon>Helcocyrtomyia</taxon>
    </lineage>
</organism>
<comment type="similarity">
    <text evidence="2">Belongs to the PBP/GOBP family.</text>
</comment>
<evidence type="ECO:0000256" key="4">
    <source>
        <dbReference type="ARBA" id="ARBA00022656"/>
    </source>
</evidence>
<feature type="chain" id="PRO_5003946303" evidence="6">
    <location>
        <begin position="20"/>
        <end position="247"/>
    </location>
</feature>
<evidence type="ECO:0000256" key="2">
    <source>
        <dbReference type="ARBA" id="ARBA00008098"/>
    </source>
</evidence>
<dbReference type="GO" id="GO:0007608">
    <property type="term" value="P:sensory perception of smell"/>
    <property type="evidence" value="ECO:0007669"/>
    <property type="project" value="TreeGrafter"/>
</dbReference>
<dbReference type="PANTHER" id="PTHR11857">
    <property type="entry name" value="ODORANT BINDING PROTEIN-RELATED"/>
    <property type="match status" value="1"/>
</dbReference>
<dbReference type="GO" id="GO:0090729">
    <property type="term" value="F:toxin activity"/>
    <property type="evidence" value="ECO:0007669"/>
    <property type="project" value="UniProtKB-KW"/>
</dbReference>
<evidence type="ECO:0000256" key="6">
    <source>
        <dbReference type="SAM" id="SignalP"/>
    </source>
</evidence>
<dbReference type="InterPro" id="IPR006170">
    <property type="entry name" value="PBP/GOBP"/>
</dbReference>
<evidence type="ECO:0000313" key="7">
    <source>
        <dbReference type="EMBL" id="BAM69174.1"/>
    </source>
</evidence>
<dbReference type="AlphaFoldDB" id="L0MXF4"/>
<reference evidence="7" key="1">
    <citation type="journal article" date="2013" name="Infect. Genet. Evol.">
        <title>Analysis of salivary gland transcripts of the sand fly Lutzomyia ayacuchensis, a vector of Andean-type cutaneous leishmaniasis.</title>
        <authorList>
            <person name="Kato H."/>
            <person name="Jochim R.C."/>
            <person name="Gomez E.A."/>
            <person name="Uezato H."/>
            <person name="Mimori T."/>
            <person name="Korenaga M."/>
            <person name="Sakurai T."/>
            <person name="Katakura K."/>
            <person name="Valenzuela J.G."/>
            <person name="Hashiguchi Y."/>
        </authorList>
    </citation>
    <scope>NUCLEOTIDE SEQUENCE</scope>
    <source>
        <tissue evidence="7">Salivary gland</tissue>
    </source>
</reference>
<keyword evidence="4" id="KW-0800">Toxin</keyword>
<protein>
    <submittedName>
        <fullName evidence="7">Uncharacterized protein</fullName>
    </submittedName>
</protein>
<name>L0MXF4_LUTAY</name>
<dbReference type="SUPFAM" id="SSF47565">
    <property type="entry name" value="Insect pheromone/odorant-binding proteins"/>
    <property type="match status" value="1"/>
</dbReference>
<dbReference type="EMBL" id="AK416833">
    <property type="protein sequence ID" value="BAM69174.1"/>
    <property type="molecule type" value="mRNA"/>
</dbReference>
<dbReference type="PANTHER" id="PTHR11857:SF43">
    <property type="entry name" value="GEO07291P1-RELATED"/>
    <property type="match status" value="1"/>
</dbReference>
<sequence length="247" mass="28754">MNVLLKIATFLCLCELGYSWQYPRNADQTLWAFKTCQREAKDQKFLEKWKKWELPASEETYCYVKCVWKNLGSYNDADNSIKIEAIAQQFRSRGLNVPASLQKVAGPTSGSCKEVYQKTIKFFLEQKANIQHAYYGTKAESDKWFAAHPETKPKGVKISQFCKGKEKSGCKHYCSMYYFRLVDEDNLVVPFRKLPGYPEPKLQECRNKARATTGCKVADVLYECLKRDFPTYLSMILQNYDNESEYY</sequence>
<accession>L0MXF4</accession>
<comment type="subcellular location">
    <subcellularLocation>
        <location evidence="1">Secreted</location>
    </subcellularLocation>
</comment>
<evidence type="ECO:0000256" key="3">
    <source>
        <dbReference type="ARBA" id="ARBA00022525"/>
    </source>
</evidence>
<evidence type="ECO:0000256" key="5">
    <source>
        <dbReference type="ARBA" id="ARBA00022729"/>
    </source>
</evidence>
<dbReference type="InterPro" id="IPR036728">
    <property type="entry name" value="PBP_GOBP_sf"/>
</dbReference>
<feature type="signal peptide" evidence="6">
    <location>
        <begin position="1"/>
        <end position="19"/>
    </location>
</feature>
<proteinExistence type="evidence at transcript level"/>
<dbReference type="Gene3D" id="1.10.238.20">
    <property type="entry name" value="Pheromone/general odorant binding protein domain"/>
    <property type="match status" value="1"/>
</dbReference>
<dbReference type="GO" id="GO:0005615">
    <property type="term" value="C:extracellular space"/>
    <property type="evidence" value="ECO:0007669"/>
    <property type="project" value="TreeGrafter"/>
</dbReference>
<keyword evidence="5 6" id="KW-0732">Signal</keyword>
<dbReference type="CDD" id="cd23992">
    <property type="entry name" value="PBP_GOBP"/>
    <property type="match status" value="1"/>
</dbReference>
<evidence type="ECO:0000256" key="1">
    <source>
        <dbReference type="ARBA" id="ARBA00004613"/>
    </source>
</evidence>
<keyword evidence="3" id="KW-0964">Secreted</keyword>